<comment type="similarity">
    <text evidence="1">Belongs to the membrane fusion protein (MFP) (TC 8.A.1) family.</text>
</comment>
<feature type="domain" description="CusB-like beta-barrel" evidence="6">
    <location>
        <begin position="250"/>
        <end position="320"/>
    </location>
</feature>
<keyword evidence="4" id="KW-0812">Transmembrane</keyword>
<dbReference type="PANTHER" id="PTHR30469">
    <property type="entry name" value="MULTIDRUG RESISTANCE PROTEIN MDTA"/>
    <property type="match status" value="1"/>
</dbReference>
<dbReference type="Pfam" id="PF25954">
    <property type="entry name" value="Beta-barrel_RND_2"/>
    <property type="match status" value="1"/>
</dbReference>
<evidence type="ECO:0000313" key="8">
    <source>
        <dbReference type="Proteomes" id="UP000005953"/>
    </source>
</evidence>
<feature type="transmembrane region" description="Helical" evidence="4">
    <location>
        <begin position="31"/>
        <end position="49"/>
    </location>
</feature>
<dbReference type="FunFam" id="2.40.30.170:FF:000010">
    <property type="entry name" value="Efflux RND transporter periplasmic adaptor subunit"/>
    <property type="match status" value="1"/>
</dbReference>
<dbReference type="Gene3D" id="2.40.420.20">
    <property type="match status" value="1"/>
</dbReference>
<evidence type="ECO:0000259" key="6">
    <source>
        <dbReference type="Pfam" id="PF25954"/>
    </source>
</evidence>
<keyword evidence="2" id="KW-0175">Coiled coil</keyword>
<name>A4BH25_9GAMM</name>
<dbReference type="AlphaFoldDB" id="A4BH25"/>
<dbReference type="GO" id="GO:0015562">
    <property type="term" value="F:efflux transmembrane transporter activity"/>
    <property type="evidence" value="ECO:0007669"/>
    <property type="project" value="TreeGrafter"/>
</dbReference>
<feature type="domain" description="Multidrug resistance protein MdtA-like barrel-sandwich hybrid" evidence="5">
    <location>
        <begin position="105"/>
        <end position="242"/>
    </location>
</feature>
<feature type="coiled-coil region" evidence="2">
    <location>
        <begin position="149"/>
        <end position="207"/>
    </location>
</feature>
<feature type="compositionally biased region" description="Basic and acidic residues" evidence="3">
    <location>
        <begin position="12"/>
        <end position="25"/>
    </location>
</feature>
<reference evidence="7 8" key="1">
    <citation type="submission" date="2006-02" db="EMBL/GenBank/DDBJ databases">
        <authorList>
            <person name="Pinhassi J."/>
            <person name="Pedros-Alio C."/>
            <person name="Ferriera S."/>
            <person name="Johnson J."/>
            <person name="Kravitz S."/>
            <person name="Halpern A."/>
            <person name="Remington K."/>
            <person name="Beeson K."/>
            <person name="Tran B."/>
            <person name="Rogers Y.-H."/>
            <person name="Friedman R."/>
            <person name="Venter J.C."/>
        </authorList>
    </citation>
    <scope>NUCLEOTIDE SEQUENCE [LARGE SCALE GENOMIC DNA]</scope>
    <source>
        <strain evidence="7 8">MED297</strain>
    </source>
</reference>
<evidence type="ECO:0000259" key="5">
    <source>
        <dbReference type="Pfam" id="PF25917"/>
    </source>
</evidence>
<dbReference type="GO" id="GO:1990281">
    <property type="term" value="C:efflux pump complex"/>
    <property type="evidence" value="ECO:0007669"/>
    <property type="project" value="TreeGrafter"/>
</dbReference>
<dbReference type="Proteomes" id="UP000005953">
    <property type="component" value="Unassembled WGS sequence"/>
</dbReference>
<organism evidence="7 8">
    <name type="scientific">Reinekea blandensis MED297</name>
    <dbReference type="NCBI Taxonomy" id="314283"/>
    <lineage>
        <taxon>Bacteria</taxon>
        <taxon>Pseudomonadati</taxon>
        <taxon>Pseudomonadota</taxon>
        <taxon>Gammaproteobacteria</taxon>
        <taxon>Oceanospirillales</taxon>
        <taxon>Saccharospirillaceae</taxon>
        <taxon>Reinekea</taxon>
    </lineage>
</organism>
<evidence type="ECO:0000256" key="2">
    <source>
        <dbReference type="SAM" id="Coils"/>
    </source>
</evidence>
<dbReference type="NCBIfam" id="TIGR01730">
    <property type="entry name" value="RND_mfp"/>
    <property type="match status" value="1"/>
</dbReference>
<feature type="region of interest" description="Disordered" evidence="3">
    <location>
        <begin position="1"/>
        <end position="25"/>
    </location>
</feature>
<sequence>MSNAEQAPGKPDWAKTKADLRRERGEKRSKAPLFIAIGTVIGIGLFLGVRAMQTPPTLPEASTPVETRASSKYVSANELLTVTEQTLRETVRLTGTLQPVVKEQVPSLVSAPLLQVNVRIGDSVTRGSELVRMDTTTLELQRNQQISSIEATQANLELAESQLRRTDDLVAKGIAPTTQLEQQQSSVKAMQANLKAQQGQLKLVEQQLSDAVVNSPISGEVSARNVDSGQFVSAGTPMFEIVSLNRLEMQASLPAAKAPALQPGMKVQVFVDGHERVFNGQVERISPVVSQGTQTIPVFISLDNSDGALRAGVFARAELTLAQVDDRIGVPVNAIHDAQSEQPYVLTVSDDQVIRQPVELGAVWQSGQVREVVSGLNSGDVIVRLPLDGLSDGDTISLIGG</sequence>
<keyword evidence="4" id="KW-0472">Membrane</keyword>
<dbReference type="STRING" id="314283.MED297_14920"/>
<dbReference type="InterPro" id="IPR006143">
    <property type="entry name" value="RND_pump_MFP"/>
</dbReference>
<comment type="caution">
    <text evidence="7">The sequence shown here is derived from an EMBL/GenBank/DDBJ whole genome shotgun (WGS) entry which is preliminary data.</text>
</comment>
<dbReference type="HOGENOM" id="CLU_018816_1_2_6"/>
<dbReference type="Gene3D" id="2.40.30.170">
    <property type="match status" value="1"/>
</dbReference>
<gene>
    <name evidence="7" type="ORF">MED297_14920</name>
</gene>
<dbReference type="EMBL" id="AAOE01000019">
    <property type="protein sequence ID" value="EAR08524.1"/>
    <property type="molecule type" value="Genomic_DNA"/>
</dbReference>
<dbReference type="Pfam" id="PF25917">
    <property type="entry name" value="BSH_RND"/>
    <property type="match status" value="1"/>
</dbReference>
<dbReference type="InterPro" id="IPR058625">
    <property type="entry name" value="MdtA-like_BSH"/>
</dbReference>
<dbReference type="Gene3D" id="1.10.287.470">
    <property type="entry name" value="Helix hairpin bin"/>
    <property type="match status" value="1"/>
</dbReference>
<evidence type="ECO:0000256" key="1">
    <source>
        <dbReference type="ARBA" id="ARBA00009477"/>
    </source>
</evidence>
<evidence type="ECO:0000256" key="4">
    <source>
        <dbReference type="SAM" id="Phobius"/>
    </source>
</evidence>
<dbReference type="Gene3D" id="2.40.50.100">
    <property type="match status" value="1"/>
</dbReference>
<proteinExistence type="inferred from homology"/>
<dbReference type="SUPFAM" id="SSF111369">
    <property type="entry name" value="HlyD-like secretion proteins"/>
    <property type="match status" value="1"/>
</dbReference>
<protein>
    <submittedName>
        <fullName evidence="7">Secretion protein HlyD</fullName>
    </submittedName>
</protein>
<dbReference type="OrthoDB" id="9800613at2"/>
<keyword evidence="4" id="KW-1133">Transmembrane helix</keyword>
<evidence type="ECO:0000256" key="3">
    <source>
        <dbReference type="SAM" id="MobiDB-lite"/>
    </source>
</evidence>
<dbReference type="InterPro" id="IPR058792">
    <property type="entry name" value="Beta-barrel_RND_2"/>
</dbReference>
<evidence type="ECO:0000313" key="7">
    <source>
        <dbReference type="EMBL" id="EAR08524.1"/>
    </source>
</evidence>
<keyword evidence="8" id="KW-1185">Reference proteome</keyword>
<dbReference type="RefSeq" id="WP_008043052.1">
    <property type="nucleotide sequence ID" value="NZ_CH724150.1"/>
</dbReference>
<accession>A4BH25</accession>